<name>A0A1I8QD87_STOCA</name>
<dbReference type="VEuPathDB" id="VectorBase:SCAU016069"/>
<dbReference type="EnsemblMetazoa" id="SCAU016069-RA">
    <property type="protein sequence ID" value="SCAU016069-PA"/>
    <property type="gene ID" value="SCAU016069"/>
</dbReference>
<accession>A0A1I8QD87</accession>
<keyword evidence="3" id="KW-1185">Reference proteome</keyword>
<evidence type="ECO:0000313" key="2">
    <source>
        <dbReference type="EnsemblMetazoa" id="SCAU016069-PA"/>
    </source>
</evidence>
<evidence type="ECO:0000256" key="1">
    <source>
        <dbReference type="SAM" id="Phobius"/>
    </source>
</evidence>
<dbReference type="Proteomes" id="UP000095300">
    <property type="component" value="Unassembled WGS sequence"/>
</dbReference>
<keyword evidence="1" id="KW-0812">Transmembrane</keyword>
<keyword evidence="1" id="KW-1133">Transmembrane helix</keyword>
<sequence>MDLSSLNFGTPFHLYPVPTTSSPSWLSSKAMSLPTAAFSSRSPTSTSSSLISNFMCWLFIMLICCTSPTISTRARVTPTAMTRNIEEENVKFLLQECGCEFVEAYAERRKGDLKKSA</sequence>
<proteinExistence type="predicted"/>
<feature type="transmembrane region" description="Helical" evidence="1">
    <location>
        <begin position="50"/>
        <end position="71"/>
    </location>
</feature>
<organism evidence="2 3">
    <name type="scientific">Stomoxys calcitrans</name>
    <name type="common">Stable fly</name>
    <name type="synonym">Conops calcitrans</name>
    <dbReference type="NCBI Taxonomy" id="35570"/>
    <lineage>
        <taxon>Eukaryota</taxon>
        <taxon>Metazoa</taxon>
        <taxon>Ecdysozoa</taxon>
        <taxon>Arthropoda</taxon>
        <taxon>Hexapoda</taxon>
        <taxon>Insecta</taxon>
        <taxon>Pterygota</taxon>
        <taxon>Neoptera</taxon>
        <taxon>Endopterygota</taxon>
        <taxon>Diptera</taxon>
        <taxon>Brachycera</taxon>
        <taxon>Muscomorpha</taxon>
        <taxon>Muscoidea</taxon>
        <taxon>Muscidae</taxon>
        <taxon>Stomoxys</taxon>
    </lineage>
</organism>
<evidence type="ECO:0000313" key="3">
    <source>
        <dbReference type="Proteomes" id="UP000095300"/>
    </source>
</evidence>
<dbReference type="AlphaFoldDB" id="A0A1I8QD87"/>
<gene>
    <name evidence="2" type="primary">106088652</name>
</gene>
<reference evidence="2" key="1">
    <citation type="submission" date="2020-05" db="UniProtKB">
        <authorList>
            <consortium name="EnsemblMetazoa"/>
        </authorList>
    </citation>
    <scope>IDENTIFICATION</scope>
    <source>
        <strain evidence="2">USDA</strain>
    </source>
</reference>
<keyword evidence="1" id="KW-0472">Membrane</keyword>
<protein>
    <submittedName>
        <fullName evidence="2">Uncharacterized protein</fullName>
    </submittedName>
</protein>